<evidence type="ECO:0000313" key="3">
    <source>
        <dbReference type="Proteomes" id="UP000252519"/>
    </source>
</evidence>
<dbReference type="EMBL" id="JOJR01000035">
    <property type="protein sequence ID" value="RCN49292.1"/>
    <property type="molecule type" value="Genomic_DNA"/>
</dbReference>
<comment type="caution">
    <text evidence="2">The sequence shown here is derived from an EMBL/GenBank/DDBJ whole genome shotgun (WGS) entry which is preliminary data.</text>
</comment>
<dbReference type="AlphaFoldDB" id="A0A368GY49"/>
<feature type="region of interest" description="Disordered" evidence="1">
    <location>
        <begin position="52"/>
        <end position="72"/>
    </location>
</feature>
<protein>
    <submittedName>
        <fullName evidence="2">Uncharacterized protein</fullName>
    </submittedName>
</protein>
<evidence type="ECO:0000313" key="2">
    <source>
        <dbReference type="EMBL" id="RCN49292.1"/>
    </source>
</evidence>
<evidence type="ECO:0000256" key="1">
    <source>
        <dbReference type="SAM" id="MobiDB-lite"/>
    </source>
</evidence>
<proteinExistence type="predicted"/>
<sequence>MARLGATVRRRSASRAESAVPSVLVTFQPRLGHRVRAPVQLEVLREFQRAERHRTSRIPSQSGEPLAGAGVQQVRHRRCSVARLITWR</sequence>
<gene>
    <name evidence="2" type="ORF">ANCCAN_04542</name>
</gene>
<dbReference type="Proteomes" id="UP000252519">
    <property type="component" value="Unassembled WGS sequence"/>
</dbReference>
<keyword evidence="3" id="KW-1185">Reference proteome</keyword>
<accession>A0A368GY49</accession>
<organism evidence="2 3">
    <name type="scientific">Ancylostoma caninum</name>
    <name type="common">Dog hookworm</name>
    <dbReference type="NCBI Taxonomy" id="29170"/>
    <lineage>
        <taxon>Eukaryota</taxon>
        <taxon>Metazoa</taxon>
        <taxon>Ecdysozoa</taxon>
        <taxon>Nematoda</taxon>
        <taxon>Chromadorea</taxon>
        <taxon>Rhabditida</taxon>
        <taxon>Rhabditina</taxon>
        <taxon>Rhabditomorpha</taxon>
        <taxon>Strongyloidea</taxon>
        <taxon>Ancylostomatidae</taxon>
        <taxon>Ancylostomatinae</taxon>
        <taxon>Ancylostoma</taxon>
    </lineage>
</organism>
<name>A0A368GY49_ANCCA</name>
<reference evidence="2 3" key="1">
    <citation type="submission" date="2014-10" db="EMBL/GenBank/DDBJ databases">
        <title>Draft genome of the hookworm Ancylostoma caninum.</title>
        <authorList>
            <person name="Mitreva M."/>
        </authorList>
    </citation>
    <scope>NUCLEOTIDE SEQUENCE [LARGE SCALE GENOMIC DNA]</scope>
    <source>
        <strain evidence="2 3">Baltimore</strain>
    </source>
</reference>